<sequence>MLDKGKKYLDAGADVLSESWLYTYAFAEYTGLVIFSYIKRGGSAAASVIEPAAKAASPAVFTPVKEIAGAAFEKTVSGLSEGLTAASQAVQKLFVCRSKRLEALDSRLTQLEERLSYLEKHGIIATNEGLHVKGKKLTEDRLAFLRNIVNENIDLIVEDKNGEKN</sequence>
<evidence type="ECO:0000313" key="2">
    <source>
        <dbReference type="Proteomes" id="UP000060487"/>
    </source>
</evidence>
<accession>A0ABR5SJN3</accession>
<proteinExistence type="predicted"/>
<dbReference type="RefSeq" id="WP_085050651.1">
    <property type="nucleotide sequence ID" value="NZ_LNQR01000003.1"/>
</dbReference>
<gene>
    <name evidence="1" type="primary">man1</name>
    <name evidence="1" type="ORF">ASN18_0114</name>
</gene>
<dbReference type="EMBL" id="LNQR01000003">
    <property type="protein sequence ID" value="KWT94825.1"/>
    <property type="molecule type" value="Genomic_DNA"/>
</dbReference>
<name>A0ABR5SJN3_9BACT</name>
<dbReference type="Proteomes" id="UP000060487">
    <property type="component" value="Unassembled WGS sequence"/>
</dbReference>
<reference evidence="1 2" key="1">
    <citation type="submission" date="2015-11" db="EMBL/GenBank/DDBJ databases">
        <authorList>
            <person name="Lin W."/>
        </authorList>
    </citation>
    <scope>NUCLEOTIDE SEQUENCE [LARGE SCALE GENOMIC DNA]</scope>
    <source>
        <strain evidence="1 2">HCH-1</strain>
    </source>
</reference>
<protein>
    <submittedName>
        <fullName evidence="1">Magnetosome protein Man1</fullName>
    </submittedName>
</protein>
<organism evidence="1 2">
    <name type="scientific">Candidatus Magnetominusculus xianensis</name>
    <dbReference type="NCBI Taxonomy" id="1748249"/>
    <lineage>
        <taxon>Bacteria</taxon>
        <taxon>Pseudomonadati</taxon>
        <taxon>Nitrospirota</taxon>
        <taxon>Nitrospiria</taxon>
        <taxon>Nitrospirales</taxon>
        <taxon>Nitrospiraceae</taxon>
        <taxon>Candidatus Magnetominusculus</taxon>
    </lineage>
</organism>
<comment type="caution">
    <text evidence="1">The sequence shown here is derived from an EMBL/GenBank/DDBJ whole genome shotgun (WGS) entry which is preliminary data.</text>
</comment>
<keyword evidence="2" id="KW-1185">Reference proteome</keyword>
<evidence type="ECO:0000313" key="1">
    <source>
        <dbReference type="EMBL" id="KWT94825.1"/>
    </source>
</evidence>